<dbReference type="SUPFAM" id="SSF51306">
    <property type="entry name" value="LexA/Signal peptidase"/>
    <property type="match status" value="1"/>
</dbReference>
<dbReference type="Pfam" id="PF00717">
    <property type="entry name" value="Peptidase_S24"/>
    <property type="match status" value="1"/>
</dbReference>
<sequence length="227" mass="25361">MKIGERLAKEMERQGLSEGELGRRSGVNQPTIHRIISGDSKNPRQDNVEKIAKALGVTSDWLWRGGDLEKVSNVVTPNLPNRKKGDIDIPQYDVAGSMGPGKVAPSDYIETIRNITVRHEYLREQGVSYSRSENLAVVTGFGESMNKTFSSGDPLIIDKGVNEVVMDGIYLFSLDGALYIKRLQRLPKMIRMISDNDAFPPYDIKGAELELLNIHARVLLAWHSKKL</sequence>
<evidence type="ECO:0000256" key="2">
    <source>
        <dbReference type="ARBA" id="ARBA00023125"/>
    </source>
</evidence>
<reference evidence="6 7" key="1">
    <citation type="journal article" date="2020" name="Front. Microbiol.">
        <title>Genetic Organization of the aprX-lipA2 Operon Affects the Proteolytic Potential of Pseudomonas Species in Milk.</title>
        <authorList>
            <person name="Maier C."/>
            <person name="Huptas C."/>
            <person name="von Neubeck M."/>
            <person name="Scherer S."/>
            <person name="Wenning M."/>
            <person name="Lucking G."/>
        </authorList>
    </citation>
    <scope>NUCLEOTIDE SEQUENCE [LARGE SCALE GENOMIC DNA]</scope>
    <source>
        <strain evidence="6 7">WS 5094</strain>
    </source>
</reference>
<dbReference type="RefSeq" id="WP_169907515.1">
    <property type="nucleotide sequence ID" value="NZ_JAAQYX010000006.1"/>
</dbReference>
<feature type="region of interest" description="Disordered" evidence="4">
    <location>
        <begin position="1"/>
        <end position="44"/>
    </location>
</feature>
<name>A0A9Q5AZI8_PSEFR</name>
<dbReference type="SUPFAM" id="SSF47413">
    <property type="entry name" value="lambda repressor-like DNA-binding domains"/>
    <property type="match status" value="1"/>
</dbReference>
<evidence type="ECO:0000313" key="7">
    <source>
        <dbReference type="Proteomes" id="UP000564604"/>
    </source>
</evidence>
<dbReference type="PROSITE" id="PS50943">
    <property type="entry name" value="HTH_CROC1"/>
    <property type="match status" value="1"/>
</dbReference>
<accession>A0A9Q5AZI8</accession>
<dbReference type="InterPro" id="IPR001387">
    <property type="entry name" value="Cro/C1-type_HTH"/>
</dbReference>
<evidence type="ECO:0000256" key="4">
    <source>
        <dbReference type="SAM" id="MobiDB-lite"/>
    </source>
</evidence>
<comment type="caution">
    <text evidence="6">The sequence shown here is derived from an EMBL/GenBank/DDBJ whole genome shotgun (WGS) entry which is preliminary data.</text>
</comment>
<evidence type="ECO:0000259" key="5">
    <source>
        <dbReference type="PROSITE" id="PS50943"/>
    </source>
</evidence>
<dbReference type="Pfam" id="PF01381">
    <property type="entry name" value="HTH_3"/>
    <property type="match status" value="1"/>
</dbReference>
<dbReference type="InterPro" id="IPR036286">
    <property type="entry name" value="LexA/Signal_pep-like_sf"/>
</dbReference>
<organism evidence="6 7">
    <name type="scientific">Pseudomonas fragi</name>
    <dbReference type="NCBI Taxonomy" id="296"/>
    <lineage>
        <taxon>Bacteria</taxon>
        <taxon>Pseudomonadati</taxon>
        <taxon>Pseudomonadota</taxon>
        <taxon>Gammaproteobacteria</taxon>
        <taxon>Pseudomonadales</taxon>
        <taxon>Pseudomonadaceae</taxon>
        <taxon>Pseudomonas</taxon>
    </lineage>
</organism>
<dbReference type="GO" id="GO:0003677">
    <property type="term" value="F:DNA binding"/>
    <property type="evidence" value="ECO:0007669"/>
    <property type="project" value="UniProtKB-KW"/>
</dbReference>
<dbReference type="PANTHER" id="PTHR40661">
    <property type="match status" value="1"/>
</dbReference>
<proteinExistence type="predicted"/>
<dbReference type="InterPro" id="IPR039418">
    <property type="entry name" value="LexA-like"/>
</dbReference>
<evidence type="ECO:0000256" key="3">
    <source>
        <dbReference type="ARBA" id="ARBA00023163"/>
    </source>
</evidence>
<keyword evidence="2" id="KW-0238">DNA-binding</keyword>
<keyword evidence="1" id="KW-0805">Transcription regulation</keyword>
<dbReference type="Proteomes" id="UP000564604">
    <property type="component" value="Unassembled WGS sequence"/>
</dbReference>
<dbReference type="CDD" id="cd00093">
    <property type="entry name" value="HTH_XRE"/>
    <property type="match status" value="1"/>
</dbReference>
<dbReference type="PANTHER" id="PTHR40661:SF3">
    <property type="entry name" value="FELS-1 PROPHAGE TRANSCRIPTIONAL REGULATOR"/>
    <property type="match status" value="1"/>
</dbReference>
<feature type="compositionally biased region" description="Basic and acidic residues" evidence="4">
    <location>
        <begin position="1"/>
        <end position="23"/>
    </location>
</feature>
<dbReference type="InterPro" id="IPR015927">
    <property type="entry name" value="Peptidase_S24_S26A/B/C"/>
</dbReference>
<dbReference type="CDD" id="cd06529">
    <property type="entry name" value="S24_LexA-like"/>
    <property type="match status" value="1"/>
</dbReference>
<gene>
    <name evidence="6" type="ORF">HBN89_06425</name>
</gene>
<evidence type="ECO:0000256" key="1">
    <source>
        <dbReference type="ARBA" id="ARBA00023015"/>
    </source>
</evidence>
<feature type="domain" description="HTH cro/C1-type" evidence="5">
    <location>
        <begin position="7"/>
        <end position="62"/>
    </location>
</feature>
<keyword evidence="3" id="KW-0804">Transcription</keyword>
<dbReference type="Gene3D" id="2.10.109.10">
    <property type="entry name" value="Umud Fragment, subunit A"/>
    <property type="match status" value="1"/>
</dbReference>
<protein>
    <submittedName>
        <fullName evidence="6">LexA family transcriptional regulator</fullName>
    </submittedName>
</protein>
<dbReference type="EMBL" id="JAAQYX010000006">
    <property type="protein sequence ID" value="NNB48912.1"/>
    <property type="molecule type" value="Genomic_DNA"/>
</dbReference>
<dbReference type="Gene3D" id="1.10.260.40">
    <property type="entry name" value="lambda repressor-like DNA-binding domains"/>
    <property type="match status" value="1"/>
</dbReference>
<dbReference type="AlphaFoldDB" id="A0A9Q5AZI8"/>
<evidence type="ECO:0000313" key="6">
    <source>
        <dbReference type="EMBL" id="NNB48912.1"/>
    </source>
</evidence>
<dbReference type="InterPro" id="IPR010982">
    <property type="entry name" value="Lambda_DNA-bd_dom_sf"/>
</dbReference>
<dbReference type="SMART" id="SM00530">
    <property type="entry name" value="HTH_XRE"/>
    <property type="match status" value="1"/>
</dbReference>